<protein>
    <submittedName>
        <fullName evidence="1">Aldose 1-epimerase</fullName>
    </submittedName>
</protein>
<dbReference type="Proteomes" id="UP000000374">
    <property type="component" value="Chromosome"/>
</dbReference>
<dbReference type="AlphaFoldDB" id="A1WGD4"/>
<dbReference type="HOGENOM" id="CLU_052486_0_0_4"/>
<dbReference type="InterPro" id="IPR008183">
    <property type="entry name" value="Aldose_1/G6P_1-epimerase"/>
</dbReference>
<name>A1WGD4_VEREI</name>
<keyword evidence="2" id="KW-1185">Reference proteome</keyword>
<evidence type="ECO:0000313" key="1">
    <source>
        <dbReference type="EMBL" id="ABM56691.1"/>
    </source>
</evidence>
<dbReference type="InterPro" id="IPR014718">
    <property type="entry name" value="GH-type_carb-bd"/>
</dbReference>
<dbReference type="Gene3D" id="2.70.98.10">
    <property type="match status" value="1"/>
</dbReference>
<evidence type="ECO:0000313" key="2">
    <source>
        <dbReference type="Proteomes" id="UP000000374"/>
    </source>
</evidence>
<dbReference type="InterPro" id="IPR011013">
    <property type="entry name" value="Gal_mutarotase_sf_dom"/>
</dbReference>
<dbReference type="GO" id="GO:0016853">
    <property type="term" value="F:isomerase activity"/>
    <property type="evidence" value="ECO:0007669"/>
    <property type="project" value="InterPro"/>
</dbReference>
<organism evidence="1 2">
    <name type="scientific">Verminephrobacter eiseniae (strain EF01-2)</name>
    <dbReference type="NCBI Taxonomy" id="391735"/>
    <lineage>
        <taxon>Bacteria</taxon>
        <taxon>Pseudomonadati</taxon>
        <taxon>Pseudomonadota</taxon>
        <taxon>Betaproteobacteria</taxon>
        <taxon>Burkholderiales</taxon>
        <taxon>Comamonadaceae</taxon>
        <taxon>Verminephrobacter</taxon>
    </lineage>
</organism>
<gene>
    <name evidence="1" type="ordered locus">Veis_0912</name>
</gene>
<accession>A1WGD4</accession>
<dbReference type="GeneID" id="76459589"/>
<dbReference type="CDD" id="cd09021">
    <property type="entry name" value="Aldose_epim_Ec_YphB"/>
    <property type="match status" value="1"/>
</dbReference>
<dbReference type="GO" id="GO:0005975">
    <property type="term" value="P:carbohydrate metabolic process"/>
    <property type="evidence" value="ECO:0007669"/>
    <property type="project" value="InterPro"/>
</dbReference>
<dbReference type="KEGG" id="vei:Veis_0912"/>
<sequence>MADQLVLENSQICAVVLPQYGAGLARFDLRWRGNRLPVFRPLAGEPKDECDLALFLLAPFSNRIGQGGFAWHGRRYPLPANWADEPCPLHGDAWQQAWTVTERSSSQARLELKSRHTMPFAYDAQIDWRLEGAALCATLTLTHRGPDTMLYGGGFHPWFLREPDVQLQALADGWWAEDARHLPTHWQAVAGDESRDFRSARPLPAEFVNALYTGWNGQAKMLWPRRGLALEVGADAPLNRYVFYSPGAEADFFCFEPVSHDIDAHNRASPQQAGLVALDEGADLRLSARFTARPS</sequence>
<dbReference type="SUPFAM" id="SSF74650">
    <property type="entry name" value="Galactose mutarotase-like"/>
    <property type="match status" value="1"/>
</dbReference>
<dbReference type="GO" id="GO:0030246">
    <property type="term" value="F:carbohydrate binding"/>
    <property type="evidence" value="ECO:0007669"/>
    <property type="project" value="InterPro"/>
</dbReference>
<dbReference type="EMBL" id="CP000542">
    <property type="protein sequence ID" value="ABM56691.1"/>
    <property type="molecule type" value="Genomic_DNA"/>
</dbReference>
<dbReference type="OrthoDB" id="9808779at2"/>
<proteinExistence type="predicted"/>
<dbReference type="RefSeq" id="WP_011808704.1">
    <property type="nucleotide sequence ID" value="NC_008786.1"/>
</dbReference>
<dbReference type="STRING" id="391735.Veis_0912"/>
<reference evidence="2" key="1">
    <citation type="submission" date="2006-12" db="EMBL/GenBank/DDBJ databases">
        <title>Complete sequence of chromosome 1 of Verminephrobacter eiseniae EF01-2.</title>
        <authorList>
            <person name="Copeland A."/>
            <person name="Lucas S."/>
            <person name="Lapidus A."/>
            <person name="Barry K."/>
            <person name="Detter J.C."/>
            <person name="Glavina del Rio T."/>
            <person name="Dalin E."/>
            <person name="Tice H."/>
            <person name="Pitluck S."/>
            <person name="Chertkov O."/>
            <person name="Brettin T."/>
            <person name="Bruce D."/>
            <person name="Han C."/>
            <person name="Tapia R."/>
            <person name="Gilna P."/>
            <person name="Schmutz J."/>
            <person name="Larimer F."/>
            <person name="Land M."/>
            <person name="Hauser L."/>
            <person name="Kyrpides N."/>
            <person name="Kim E."/>
            <person name="Stahl D."/>
            <person name="Richardson P."/>
        </authorList>
    </citation>
    <scope>NUCLEOTIDE SEQUENCE [LARGE SCALE GENOMIC DNA]</scope>
    <source>
        <strain evidence="2">EF01-2</strain>
    </source>
</reference>
<dbReference type="eggNOG" id="COG2017">
    <property type="taxonomic scope" value="Bacteria"/>
</dbReference>
<dbReference type="Pfam" id="PF01263">
    <property type="entry name" value="Aldose_epim"/>
    <property type="match status" value="1"/>
</dbReference>